<dbReference type="EMBL" id="JAADJU010000013">
    <property type="protein sequence ID" value="NMP29305.1"/>
    <property type="molecule type" value="Genomic_DNA"/>
</dbReference>
<dbReference type="GO" id="GO:0009055">
    <property type="term" value="F:electron transfer activity"/>
    <property type="evidence" value="ECO:0007669"/>
    <property type="project" value="TreeGrafter"/>
</dbReference>
<reference evidence="10 11" key="1">
    <citation type="submission" date="2020-01" db="EMBL/GenBank/DDBJ databases">
        <authorList>
            <person name="Lee S.D."/>
        </authorList>
    </citation>
    <scope>NUCLEOTIDE SEQUENCE [LARGE SCALE GENOMIC DNA]</scope>
    <source>
        <strain evidence="10 11">SAP-1</strain>
    </source>
</reference>
<dbReference type="InterPro" id="IPR006655">
    <property type="entry name" value="Mopterin_OxRdtase_prok_CS"/>
</dbReference>
<dbReference type="RefSeq" id="WP_169405020.1">
    <property type="nucleotide sequence ID" value="NZ_JAADJU010000013.1"/>
</dbReference>
<dbReference type="GO" id="GO:0043546">
    <property type="term" value="F:molybdopterin cofactor binding"/>
    <property type="evidence" value="ECO:0007669"/>
    <property type="project" value="InterPro"/>
</dbReference>
<dbReference type="PANTHER" id="PTHR43742">
    <property type="entry name" value="TRIMETHYLAMINE-N-OXIDE REDUCTASE"/>
    <property type="match status" value="1"/>
</dbReference>
<dbReference type="PROSITE" id="PS00932">
    <property type="entry name" value="MOLYBDOPTERIN_PROK_3"/>
    <property type="match status" value="1"/>
</dbReference>
<evidence type="ECO:0000256" key="4">
    <source>
        <dbReference type="ARBA" id="ARBA00022723"/>
    </source>
</evidence>
<dbReference type="InterPro" id="IPR009010">
    <property type="entry name" value="Asp_de-COase-like_dom_sf"/>
</dbReference>
<feature type="domain" description="Molybdopterin oxidoreductase" evidence="7">
    <location>
        <begin position="51"/>
        <end position="508"/>
    </location>
</feature>
<protein>
    <submittedName>
        <fullName evidence="10">Molybdopterin-dependent oxidoreductase</fullName>
    </submittedName>
</protein>
<evidence type="ECO:0000256" key="6">
    <source>
        <dbReference type="ARBA" id="ARBA00023002"/>
    </source>
</evidence>
<reference evidence="10 11" key="2">
    <citation type="submission" date="2020-06" db="EMBL/GenBank/DDBJ databases">
        <title>Polyphasic characterization of a Rahnella strain isolated from tree sap.</title>
        <authorList>
            <person name="Kim I.S."/>
        </authorList>
    </citation>
    <scope>NUCLEOTIDE SEQUENCE [LARGE SCALE GENOMIC DNA]</scope>
    <source>
        <strain evidence="10 11">SAP-1</strain>
    </source>
</reference>
<dbReference type="GO" id="GO:0030288">
    <property type="term" value="C:outer membrane-bounded periplasmic space"/>
    <property type="evidence" value="ECO:0007669"/>
    <property type="project" value="TreeGrafter"/>
</dbReference>
<feature type="domain" description="Molybdopterin oxidoreductase N-terminal" evidence="9">
    <location>
        <begin position="8"/>
        <end position="46"/>
    </location>
</feature>
<dbReference type="InterPro" id="IPR006657">
    <property type="entry name" value="MoPterin_dinucl-bd_dom"/>
</dbReference>
<feature type="domain" description="Molybdopterin dinucleotide-binding" evidence="8">
    <location>
        <begin position="620"/>
        <end position="735"/>
    </location>
</feature>
<keyword evidence="11" id="KW-1185">Reference proteome</keyword>
<keyword evidence="4" id="KW-0479">Metal-binding</keyword>
<dbReference type="Pfam" id="PF01568">
    <property type="entry name" value="Molydop_binding"/>
    <property type="match status" value="1"/>
</dbReference>
<evidence type="ECO:0000259" key="9">
    <source>
        <dbReference type="Pfam" id="PF18364"/>
    </source>
</evidence>
<dbReference type="Gene3D" id="3.40.228.10">
    <property type="entry name" value="Dimethylsulfoxide Reductase, domain 2"/>
    <property type="match status" value="1"/>
</dbReference>
<dbReference type="InterPro" id="IPR006656">
    <property type="entry name" value="Mopterin_OxRdtase"/>
</dbReference>
<dbReference type="Gene3D" id="3.90.55.10">
    <property type="entry name" value="Dimethylsulfoxide Reductase, domain 3"/>
    <property type="match status" value="1"/>
</dbReference>
<dbReference type="InterPro" id="IPR041460">
    <property type="entry name" value="Molybdopterin_N"/>
</dbReference>
<dbReference type="GO" id="GO:0016491">
    <property type="term" value="F:oxidoreductase activity"/>
    <property type="evidence" value="ECO:0007669"/>
    <property type="project" value="UniProtKB-KW"/>
</dbReference>
<dbReference type="SUPFAM" id="SSF53706">
    <property type="entry name" value="Formate dehydrogenase/DMSO reductase, domains 1-3"/>
    <property type="match status" value="1"/>
</dbReference>
<dbReference type="Pfam" id="PF00384">
    <property type="entry name" value="Molybdopterin"/>
    <property type="match status" value="1"/>
</dbReference>
<organism evidence="10 11">
    <name type="scientific">Rouxiella aceris</name>
    <dbReference type="NCBI Taxonomy" id="2703884"/>
    <lineage>
        <taxon>Bacteria</taxon>
        <taxon>Pseudomonadati</taxon>
        <taxon>Pseudomonadota</taxon>
        <taxon>Gammaproteobacteria</taxon>
        <taxon>Enterobacterales</taxon>
        <taxon>Yersiniaceae</taxon>
        <taxon>Rouxiella</taxon>
    </lineage>
</organism>
<name>A0A848MNE9_9GAMM</name>
<evidence type="ECO:0000259" key="8">
    <source>
        <dbReference type="Pfam" id="PF01568"/>
    </source>
</evidence>
<accession>A0A848MNE9</accession>
<keyword evidence="5" id="KW-0574">Periplasm</keyword>
<gene>
    <name evidence="10" type="ORF">GW590_20865</name>
</gene>
<dbReference type="CDD" id="cd02793">
    <property type="entry name" value="MopB_CT_DMSOR-BSOR-TMAOR"/>
    <property type="match status" value="1"/>
</dbReference>
<dbReference type="InterPro" id="IPR050612">
    <property type="entry name" value="Prok_Mopterin_Oxidored"/>
</dbReference>
<comment type="cofactor">
    <cofactor evidence="1">
        <name>Mo-bis(molybdopterin guanine dinucleotide)</name>
        <dbReference type="ChEBI" id="CHEBI:60539"/>
    </cofactor>
</comment>
<evidence type="ECO:0000313" key="10">
    <source>
        <dbReference type="EMBL" id="NMP29305.1"/>
    </source>
</evidence>
<evidence type="ECO:0000256" key="1">
    <source>
        <dbReference type="ARBA" id="ARBA00001942"/>
    </source>
</evidence>
<dbReference type="AlphaFoldDB" id="A0A848MNE9"/>
<dbReference type="Proteomes" id="UP000585363">
    <property type="component" value="Unassembled WGS sequence"/>
</dbReference>
<evidence type="ECO:0000256" key="5">
    <source>
        <dbReference type="ARBA" id="ARBA00022764"/>
    </source>
</evidence>
<evidence type="ECO:0000259" key="7">
    <source>
        <dbReference type="Pfam" id="PF00384"/>
    </source>
</evidence>
<comment type="similarity">
    <text evidence="2">Belongs to the prokaryotic molybdopterin-containing oxidoreductase family.</text>
</comment>
<evidence type="ECO:0000256" key="2">
    <source>
        <dbReference type="ARBA" id="ARBA00010312"/>
    </source>
</evidence>
<dbReference type="InterPro" id="IPR041954">
    <property type="entry name" value="CT_DMSOR/BSOR/TMAOR"/>
</dbReference>
<dbReference type="Pfam" id="PF18364">
    <property type="entry name" value="Molybdopterin_N"/>
    <property type="match status" value="1"/>
</dbReference>
<dbReference type="Gene3D" id="3.40.50.740">
    <property type="match status" value="1"/>
</dbReference>
<keyword evidence="6" id="KW-0560">Oxidoreductase</keyword>
<keyword evidence="3" id="KW-0500">Molybdenum</keyword>
<comment type="caution">
    <text evidence="10">The sequence shown here is derived from an EMBL/GenBank/DDBJ whole genome shotgun (WGS) entry which is preliminary data.</text>
</comment>
<evidence type="ECO:0000313" key="11">
    <source>
        <dbReference type="Proteomes" id="UP000585363"/>
    </source>
</evidence>
<dbReference type="Gene3D" id="2.40.40.20">
    <property type="match status" value="1"/>
</dbReference>
<dbReference type="PANTHER" id="PTHR43742:SF10">
    <property type="entry name" value="TRIMETHYLAMINE-N-OXIDE REDUCTASE 2"/>
    <property type="match status" value="1"/>
</dbReference>
<evidence type="ECO:0000256" key="3">
    <source>
        <dbReference type="ARBA" id="ARBA00022505"/>
    </source>
</evidence>
<dbReference type="SUPFAM" id="SSF50692">
    <property type="entry name" value="ADC-like"/>
    <property type="match status" value="1"/>
</dbReference>
<dbReference type="GO" id="GO:0009061">
    <property type="term" value="P:anaerobic respiration"/>
    <property type="evidence" value="ECO:0007669"/>
    <property type="project" value="TreeGrafter"/>
</dbReference>
<proteinExistence type="inferred from homology"/>
<dbReference type="GO" id="GO:0030151">
    <property type="term" value="F:molybdenum ion binding"/>
    <property type="evidence" value="ECO:0007669"/>
    <property type="project" value="TreeGrafter"/>
</dbReference>
<sequence>MTVKPRTHSAHWGAFSAELQDDKLLITPFAGDPDPSPLLNNFVNALRHPVRIATPMVRRGWLENGPGPDDRRGMDEYIAISWPQAIELAAGELSRVAAEFGPQAVFGGSYGWSSAGRFHHAQSQVHRFLNTTIGGYVRSVNSYSSGAASVILPHIVGDMNEIARRGVSWEEIAEHSQLVLSFGGLALKNSQVASGGLSEHTERGFIQQAARRGTQFISVSPLQTDLPQEAQGEWLAIRPGTDAALILGLLHVLVSKQWSDEAFLARYCVGWDKMVAYLQGKEDGLVRDAAWAADICGIDAARISALATELYGKRVMITVAHALQRAEHGEQPVWLGLVLAAALGQPGLPGGGYGYALGALGHYGKHHNQVSFPALPQGKNGVEAFIPVARIADMLLHPGEAFRYNGQTRHYPTVKLAWWAGGNPFHHHQHLARLRQAFNRLDTLIVHEVAWTATARHADIVLPATMTLEREDVGGAPTDRHLFAMQQLAEPYGQARDDYAIFSELAKKLGREQAFTEGRTARQWLEHLYQQMQEKCQQQQIPVPDFDTFWQQGQLTLPQLKDGGRLLRQLRRDPERYPLPTPSGKIEIFSQTIADFNDADCPGHAVWLTPQQQPDAKHPLYLIANQPASRLHSQLDYGQHSVNQKRDGREVCRMHPQDAAPRGIVDGDTVKISNARGAVLASVEISEQIMAGVIQLPTGAWYDPQDPQAAQPLCRHGNPNVLTLDIGTSSLAQGCCGQITLVEIARYQGTPPQVRAFEPPTIGDRLVVGGNRKGGEALG</sequence>